<proteinExistence type="predicted"/>
<evidence type="ECO:0000313" key="6">
    <source>
        <dbReference type="Proteomes" id="UP000015106"/>
    </source>
</evidence>
<organism evidence="5 6">
    <name type="scientific">Triticum urartu</name>
    <name type="common">Red wild einkorn</name>
    <name type="synonym">Crithodium urartu</name>
    <dbReference type="NCBI Taxonomy" id="4572"/>
    <lineage>
        <taxon>Eukaryota</taxon>
        <taxon>Viridiplantae</taxon>
        <taxon>Streptophyta</taxon>
        <taxon>Embryophyta</taxon>
        <taxon>Tracheophyta</taxon>
        <taxon>Spermatophyta</taxon>
        <taxon>Magnoliopsida</taxon>
        <taxon>Liliopsida</taxon>
        <taxon>Poales</taxon>
        <taxon>Poaceae</taxon>
        <taxon>BOP clade</taxon>
        <taxon>Pooideae</taxon>
        <taxon>Triticodae</taxon>
        <taxon>Triticeae</taxon>
        <taxon>Triticinae</taxon>
        <taxon>Triticum</taxon>
    </lineage>
</organism>
<dbReference type="PANTHER" id="PTHR43874">
    <property type="entry name" value="TWO-COMPONENT RESPONSE REGULATOR"/>
    <property type="match status" value="1"/>
</dbReference>
<dbReference type="PROSITE" id="PS50110">
    <property type="entry name" value="RESPONSE_REGULATORY"/>
    <property type="match status" value="1"/>
</dbReference>
<evidence type="ECO:0000256" key="2">
    <source>
        <dbReference type="PROSITE-ProRule" id="PRU00169"/>
    </source>
</evidence>
<evidence type="ECO:0000256" key="3">
    <source>
        <dbReference type="SAM" id="MobiDB-lite"/>
    </source>
</evidence>
<evidence type="ECO:0000259" key="4">
    <source>
        <dbReference type="PROSITE" id="PS50110"/>
    </source>
</evidence>
<feature type="compositionally biased region" description="Polar residues" evidence="3">
    <location>
        <begin position="174"/>
        <end position="185"/>
    </location>
</feature>
<accession>A0A8R7UMM0</accession>
<dbReference type="GO" id="GO:0009736">
    <property type="term" value="P:cytokinin-activated signaling pathway"/>
    <property type="evidence" value="ECO:0007669"/>
    <property type="project" value="InterPro"/>
</dbReference>
<dbReference type="GO" id="GO:0000160">
    <property type="term" value="P:phosphorelay signal transduction system"/>
    <property type="evidence" value="ECO:0007669"/>
    <property type="project" value="UniProtKB-KW"/>
</dbReference>
<dbReference type="SMART" id="SM00448">
    <property type="entry name" value="REC"/>
    <property type="match status" value="1"/>
</dbReference>
<comment type="caution">
    <text evidence="2">Lacks conserved residue(s) required for the propagation of feature annotation.</text>
</comment>
<dbReference type="Proteomes" id="UP000015106">
    <property type="component" value="Chromosome 6"/>
</dbReference>
<evidence type="ECO:0000256" key="1">
    <source>
        <dbReference type="ARBA" id="ARBA00023012"/>
    </source>
</evidence>
<dbReference type="Gene3D" id="3.40.50.2300">
    <property type="match status" value="1"/>
</dbReference>
<dbReference type="Pfam" id="PF00072">
    <property type="entry name" value="Response_reg"/>
    <property type="match status" value="1"/>
</dbReference>
<dbReference type="SUPFAM" id="SSF52172">
    <property type="entry name" value="CheY-like"/>
    <property type="match status" value="1"/>
</dbReference>
<feature type="region of interest" description="Disordered" evidence="3">
    <location>
        <begin position="150"/>
        <end position="185"/>
    </location>
</feature>
<dbReference type="InterPro" id="IPR045279">
    <property type="entry name" value="ARR-like"/>
</dbReference>
<reference evidence="6" key="1">
    <citation type="journal article" date="2013" name="Nature">
        <title>Draft genome of the wheat A-genome progenitor Triticum urartu.</title>
        <authorList>
            <person name="Ling H.Q."/>
            <person name="Zhao S."/>
            <person name="Liu D."/>
            <person name="Wang J."/>
            <person name="Sun H."/>
            <person name="Zhang C."/>
            <person name="Fan H."/>
            <person name="Li D."/>
            <person name="Dong L."/>
            <person name="Tao Y."/>
            <person name="Gao C."/>
            <person name="Wu H."/>
            <person name="Li Y."/>
            <person name="Cui Y."/>
            <person name="Guo X."/>
            <person name="Zheng S."/>
            <person name="Wang B."/>
            <person name="Yu K."/>
            <person name="Liang Q."/>
            <person name="Yang W."/>
            <person name="Lou X."/>
            <person name="Chen J."/>
            <person name="Feng M."/>
            <person name="Jian J."/>
            <person name="Zhang X."/>
            <person name="Luo G."/>
            <person name="Jiang Y."/>
            <person name="Liu J."/>
            <person name="Wang Z."/>
            <person name="Sha Y."/>
            <person name="Zhang B."/>
            <person name="Wu H."/>
            <person name="Tang D."/>
            <person name="Shen Q."/>
            <person name="Xue P."/>
            <person name="Zou S."/>
            <person name="Wang X."/>
            <person name="Liu X."/>
            <person name="Wang F."/>
            <person name="Yang Y."/>
            <person name="An X."/>
            <person name="Dong Z."/>
            <person name="Zhang K."/>
            <person name="Zhang X."/>
            <person name="Luo M.C."/>
            <person name="Dvorak J."/>
            <person name="Tong Y."/>
            <person name="Wang J."/>
            <person name="Yang H."/>
            <person name="Li Z."/>
            <person name="Wang D."/>
            <person name="Zhang A."/>
            <person name="Wang J."/>
        </authorList>
    </citation>
    <scope>NUCLEOTIDE SEQUENCE</scope>
    <source>
        <strain evidence="6">cv. G1812</strain>
    </source>
</reference>
<evidence type="ECO:0000313" key="5">
    <source>
        <dbReference type="EnsemblPlants" id="TuG1812G0600000245.01.T01"/>
    </source>
</evidence>
<reference evidence="5" key="2">
    <citation type="submission" date="2018-03" db="EMBL/GenBank/DDBJ databases">
        <title>The Triticum urartu genome reveals the dynamic nature of wheat genome evolution.</title>
        <authorList>
            <person name="Ling H."/>
            <person name="Ma B."/>
            <person name="Shi X."/>
            <person name="Liu H."/>
            <person name="Dong L."/>
            <person name="Sun H."/>
            <person name="Cao Y."/>
            <person name="Gao Q."/>
            <person name="Zheng S."/>
            <person name="Li Y."/>
            <person name="Yu Y."/>
            <person name="Du H."/>
            <person name="Qi M."/>
            <person name="Li Y."/>
            <person name="Yu H."/>
            <person name="Cui Y."/>
            <person name="Wang N."/>
            <person name="Chen C."/>
            <person name="Wu H."/>
            <person name="Zhao Y."/>
            <person name="Zhang J."/>
            <person name="Li Y."/>
            <person name="Zhou W."/>
            <person name="Zhang B."/>
            <person name="Hu W."/>
            <person name="Eijk M."/>
            <person name="Tang J."/>
            <person name="Witsenboer H."/>
            <person name="Zhao S."/>
            <person name="Li Z."/>
            <person name="Zhang A."/>
            <person name="Wang D."/>
            <person name="Liang C."/>
        </authorList>
    </citation>
    <scope>NUCLEOTIDE SEQUENCE [LARGE SCALE GENOMIC DNA]</scope>
    <source>
        <strain evidence="5">cv. G1812</strain>
    </source>
</reference>
<dbReference type="PANTHER" id="PTHR43874:SF84">
    <property type="entry name" value="TWO-COMPONENT RESPONSE REGULATOR ORR27"/>
    <property type="match status" value="1"/>
</dbReference>
<dbReference type="Gramene" id="TuG1812G0600000245.01.T01">
    <property type="protein sequence ID" value="TuG1812G0600000245.01.T01"/>
    <property type="gene ID" value="TuG1812G0600000245.01"/>
</dbReference>
<keyword evidence="6" id="KW-1185">Reference proteome</keyword>
<keyword evidence="1" id="KW-0902">Two-component regulatory system</keyword>
<feature type="compositionally biased region" description="Acidic residues" evidence="3">
    <location>
        <begin position="152"/>
        <end position="161"/>
    </location>
</feature>
<sequence>MANGDTFPPGAGRDTLPQGFPAGMRVLVVEDDPSSLHDLTQILESSGYKVTRKASPREALRAVEQNRTGFDFDIVMTVVHGDDGGAGFDGVDLLKRIRGRYPVITFSSDNAVEMVMRTIKKGACYFRSKPLRHEEVRNIWIHVVKWRREEGSEVDDPDEGGSDGSQQGSDEIQGPSNNENPHGRK</sequence>
<dbReference type="EnsemblPlants" id="TuG1812G0600000245.01.T01">
    <property type="protein sequence ID" value="TuG1812G0600000245.01.T01"/>
    <property type="gene ID" value="TuG1812G0600000245.01"/>
</dbReference>
<dbReference type="InterPro" id="IPR011006">
    <property type="entry name" value="CheY-like_superfamily"/>
</dbReference>
<dbReference type="AlphaFoldDB" id="A0A8R7UMM0"/>
<protein>
    <recommendedName>
        <fullName evidence="4">Response regulatory domain-containing protein</fullName>
    </recommendedName>
</protein>
<feature type="domain" description="Response regulatory" evidence="4">
    <location>
        <begin position="25"/>
        <end position="144"/>
    </location>
</feature>
<reference evidence="5" key="3">
    <citation type="submission" date="2022-06" db="UniProtKB">
        <authorList>
            <consortium name="EnsemblPlants"/>
        </authorList>
    </citation>
    <scope>IDENTIFICATION</scope>
</reference>
<name>A0A8R7UMM0_TRIUA</name>
<dbReference type="InterPro" id="IPR001789">
    <property type="entry name" value="Sig_transdc_resp-reg_receiver"/>
</dbReference>